<protein>
    <submittedName>
        <fullName evidence="1">Uncharacterized protein</fullName>
    </submittedName>
</protein>
<dbReference type="EMBL" id="MT142343">
    <property type="protein sequence ID" value="QJA78557.1"/>
    <property type="molecule type" value="Genomic_DNA"/>
</dbReference>
<organism evidence="1">
    <name type="scientific">viral metagenome</name>
    <dbReference type="NCBI Taxonomy" id="1070528"/>
    <lineage>
        <taxon>unclassified sequences</taxon>
        <taxon>metagenomes</taxon>
        <taxon>organismal metagenomes</taxon>
    </lineage>
</organism>
<sequence length="134" mass="15959">MIFGFGKGEEVTARKIISECTQAVVCADDEEDVRHAIEEVEMVYRARADEYDKMDRESCPERYTRFWSYVPTDPSYHIIFFTMHHVNRRHAMSPDGWALFITRWVSKISKDDKEITTYRETRRVSIENQGEKRK</sequence>
<proteinExistence type="predicted"/>
<name>A0A6M3K9Q9_9ZZZZ</name>
<dbReference type="EMBL" id="MT142910">
    <property type="protein sequence ID" value="QJA90401.1"/>
    <property type="molecule type" value="Genomic_DNA"/>
</dbReference>
<gene>
    <name evidence="1" type="ORF">MM415A01050_0003</name>
    <name evidence="2" type="ORF">MM415B02380_0010</name>
</gene>
<reference evidence="1" key="1">
    <citation type="submission" date="2020-03" db="EMBL/GenBank/DDBJ databases">
        <title>The deep terrestrial virosphere.</title>
        <authorList>
            <person name="Holmfeldt K."/>
            <person name="Nilsson E."/>
            <person name="Simone D."/>
            <person name="Lopez-Fernandez M."/>
            <person name="Wu X."/>
            <person name="de Brujin I."/>
            <person name="Lundin D."/>
            <person name="Andersson A."/>
            <person name="Bertilsson S."/>
            <person name="Dopson M."/>
        </authorList>
    </citation>
    <scope>NUCLEOTIDE SEQUENCE</scope>
    <source>
        <strain evidence="1">MM415A01050</strain>
        <strain evidence="2">MM415B02380</strain>
    </source>
</reference>
<dbReference type="AlphaFoldDB" id="A0A6M3K9Q9"/>
<evidence type="ECO:0000313" key="2">
    <source>
        <dbReference type="EMBL" id="QJA90401.1"/>
    </source>
</evidence>
<evidence type="ECO:0000313" key="1">
    <source>
        <dbReference type="EMBL" id="QJA78557.1"/>
    </source>
</evidence>
<accession>A0A6M3K9Q9</accession>